<feature type="domain" description="DUF4283" evidence="3">
    <location>
        <begin position="151"/>
        <end position="236"/>
    </location>
</feature>
<dbReference type="EMBL" id="QGNW01000195">
    <property type="protein sequence ID" value="RVW86280.1"/>
    <property type="molecule type" value="Genomic_DNA"/>
</dbReference>
<dbReference type="AlphaFoldDB" id="A0A438HPA8"/>
<dbReference type="InterPro" id="IPR036691">
    <property type="entry name" value="Endo/exonu/phosph_ase_sf"/>
</dbReference>
<dbReference type="PANTHER" id="PTHR19446">
    <property type="entry name" value="REVERSE TRANSCRIPTASES"/>
    <property type="match status" value="1"/>
</dbReference>
<evidence type="ECO:0000313" key="5">
    <source>
        <dbReference type="Proteomes" id="UP000288805"/>
    </source>
</evidence>
<dbReference type="SUPFAM" id="SSF56219">
    <property type="entry name" value="DNase I-like"/>
    <property type="match status" value="1"/>
</dbReference>
<reference evidence="4 5" key="1">
    <citation type="journal article" date="2018" name="PLoS Genet.">
        <title>Population sequencing reveals clonal diversity and ancestral inbreeding in the grapevine cultivar Chardonnay.</title>
        <authorList>
            <person name="Roach M.J."/>
            <person name="Johnson D.L."/>
            <person name="Bohlmann J."/>
            <person name="van Vuuren H.J."/>
            <person name="Jones S.J."/>
            <person name="Pretorius I.S."/>
            <person name="Schmidt S.A."/>
            <person name="Borneman A.R."/>
        </authorList>
    </citation>
    <scope>NUCLEOTIDE SEQUENCE [LARGE SCALE GENOMIC DNA]</scope>
    <source>
        <strain evidence="5">cv. Chardonnay</strain>
        <tissue evidence="4">Leaf</tissue>
    </source>
</reference>
<feature type="region of interest" description="Disordered" evidence="1">
    <location>
        <begin position="415"/>
        <end position="439"/>
    </location>
</feature>
<feature type="region of interest" description="Disordered" evidence="1">
    <location>
        <begin position="1"/>
        <end position="33"/>
    </location>
</feature>
<dbReference type="Pfam" id="PF03372">
    <property type="entry name" value="Exo_endo_phos"/>
    <property type="match status" value="1"/>
</dbReference>
<dbReference type="InterPro" id="IPR025558">
    <property type="entry name" value="DUF4283"/>
</dbReference>
<gene>
    <name evidence="4" type="ORF">CK203_043240</name>
</gene>
<name>A0A438HPA8_VITVI</name>
<dbReference type="Pfam" id="PF14111">
    <property type="entry name" value="DUF4283"/>
    <property type="match status" value="1"/>
</dbReference>
<evidence type="ECO:0000313" key="4">
    <source>
        <dbReference type="EMBL" id="RVW86280.1"/>
    </source>
</evidence>
<comment type="caution">
    <text evidence="4">The sequence shown here is derived from an EMBL/GenBank/DDBJ whole genome shotgun (WGS) entry which is preliminary data.</text>
</comment>
<evidence type="ECO:0000259" key="3">
    <source>
        <dbReference type="Pfam" id="PF14111"/>
    </source>
</evidence>
<protein>
    <submittedName>
        <fullName evidence="4">Uncharacterized protein</fullName>
    </submittedName>
</protein>
<evidence type="ECO:0000259" key="2">
    <source>
        <dbReference type="Pfam" id="PF03372"/>
    </source>
</evidence>
<dbReference type="Proteomes" id="UP000288805">
    <property type="component" value="Unassembled WGS sequence"/>
</dbReference>
<feature type="compositionally biased region" description="Acidic residues" evidence="1">
    <location>
        <begin position="12"/>
        <end position="25"/>
    </location>
</feature>
<dbReference type="GO" id="GO:0003824">
    <property type="term" value="F:catalytic activity"/>
    <property type="evidence" value="ECO:0007669"/>
    <property type="project" value="InterPro"/>
</dbReference>
<organism evidence="4 5">
    <name type="scientific">Vitis vinifera</name>
    <name type="common">Grape</name>
    <dbReference type="NCBI Taxonomy" id="29760"/>
    <lineage>
        <taxon>Eukaryota</taxon>
        <taxon>Viridiplantae</taxon>
        <taxon>Streptophyta</taxon>
        <taxon>Embryophyta</taxon>
        <taxon>Tracheophyta</taxon>
        <taxon>Spermatophyta</taxon>
        <taxon>Magnoliopsida</taxon>
        <taxon>eudicotyledons</taxon>
        <taxon>Gunneridae</taxon>
        <taxon>Pentapetalae</taxon>
        <taxon>rosids</taxon>
        <taxon>Vitales</taxon>
        <taxon>Vitaceae</taxon>
        <taxon>Viteae</taxon>
        <taxon>Vitis</taxon>
    </lineage>
</organism>
<feature type="compositionally biased region" description="Polar residues" evidence="1">
    <location>
        <begin position="426"/>
        <end position="439"/>
    </location>
</feature>
<feature type="compositionally biased region" description="Basic and acidic residues" evidence="1">
    <location>
        <begin position="1"/>
        <end position="11"/>
    </location>
</feature>
<dbReference type="Gene3D" id="3.60.10.10">
    <property type="entry name" value="Endonuclease/exonuclease/phosphatase"/>
    <property type="match status" value="1"/>
</dbReference>
<feature type="domain" description="Endonuclease/exonuclease/phosphatase" evidence="2">
    <location>
        <begin position="609"/>
        <end position="801"/>
    </location>
</feature>
<dbReference type="InterPro" id="IPR005135">
    <property type="entry name" value="Endo/exonuclease/phosphatase"/>
</dbReference>
<accession>A0A438HPA8</accession>
<proteinExistence type="predicted"/>
<evidence type="ECO:0000256" key="1">
    <source>
        <dbReference type="SAM" id="MobiDB-lite"/>
    </source>
</evidence>
<sequence>MGERERAREDERECEGECDGEEGEESSAPRSRRKECSFIVESKEFEIIVDDRKGKIQVLIVEKKEGVSSWVRLGSDNLGFFLEGLNLCIKDEKEARWGREWKEQGRMYSMSRGINKAGGGGGVYTARGLRSREETVLHFHPEREESIGLLKKLEHCVVASWKDNSGGEHDLEKLGQLWAKSWELKGSLGLAKLEKGRALLDFEDLEEARRVVSSGNHATEGVKVGLDFWSPRSGCWTEEEERKEIWWARILVRVRGEARPSVLEVEAEEEVYAVSLWWECRPVLRRNRRQEAGRHSSEVRGEEISCGEQRVTKEWVSVRLETLNSSDEGTGEQGVGSGRVMPSAVRSPITRAWAPTGTMHLLSPTASPKEPRRVGGPGLKSGVMGLKMKGVAASEISPEAGPSQRIDEVGCSTIGPDSPKARLSNKGPNYSKGCTQQSDPVGELREGPTFSAAQVQNNFQKMDLLLTGLASGNLHEPEPFVARETEDMRKLHGVARISETDKALEEESMRSNGCKELEANKSSSEKGRGMVGVGDIYDTQAERSEPEGKWEESGLAKFNQFLGFPTEGLEKEILNFLTKIRKRREKIHKRLGTGQRAPDCDCPMKMKILSWNVRGDRSKRKVIKTFIRNQRVDLICIQETKIQAMSDSIARSIGSGRFLEWKAVNAEGASGGILICWDRRSLDILDWEEGQFTLSCRFQNVENGAIWIFTGVYGLFSKVERDALWDEFRAIRGLWEDPWCIGGDFNITLFPRERSSQRGMNSAMRKFAEIVGDLGLVDLPLQGGEFTWNGGQNNQAWARLDSWWQGIEVRGSASYKLATKMKEIKQKLKVWNKEVFGKLESNKTLALQQVEFWDREESERILTVEETKFKKEAKDNYRKWVIMEETHWRQLSREIWLKEGDRNMGFFHRMASSHRRNNSLERIKINGDWLLEEQEIREGIANSQQEAENLERPFIEEEIHVALMEMNGDKASGPDGFTMAFWKSCWEFIKEEILEMFKDFYEHSSFLKSLNNTFLVLIPKKSGAEDLRDFRPISLLGGLYKLLTKVLVWTPHFGSCVSHSNGELDFYLKN</sequence>